<evidence type="ECO:0000313" key="2">
    <source>
        <dbReference type="Proteomes" id="UP000011991"/>
    </source>
</evidence>
<comment type="caution">
    <text evidence="1">The sequence shown here is derived from an EMBL/GenBank/DDBJ whole genome shotgun (WGS) entry which is preliminary data.</text>
</comment>
<proteinExistence type="predicted"/>
<protein>
    <submittedName>
        <fullName evidence="1">Uncharacterized protein</fullName>
    </submittedName>
</protein>
<name>M5RQF8_9BACT</name>
<keyword evidence="2" id="KW-1185">Reference proteome</keyword>
<dbReference type="Gene3D" id="3.40.50.1000">
    <property type="entry name" value="HAD superfamily/HAD-like"/>
    <property type="match status" value="1"/>
</dbReference>
<dbReference type="PATRIC" id="fig|1265738.3.peg.6871"/>
<gene>
    <name evidence="1" type="ORF">RMSM_06884</name>
</gene>
<dbReference type="AlphaFoldDB" id="M5RQF8"/>
<organism evidence="1 2">
    <name type="scientific">Rhodopirellula maiorica SM1</name>
    <dbReference type="NCBI Taxonomy" id="1265738"/>
    <lineage>
        <taxon>Bacteria</taxon>
        <taxon>Pseudomonadati</taxon>
        <taxon>Planctomycetota</taxon>
        <taxon>Planctomycetia</taxon>
        <taxon>Pirellulales</taxon>
        <taxon>Pirellulaceae</taxon>
        <taxon>Novipirellula</taxon>
    </lineage>
</organism>
<dbReference type="InterPro" id="IPR023214">
    <property type="entry name" value="HAD_sf"/>
</dbReference>
<dbReference type="Proteomes" id="UP000011991">
    <property type="component" value="Unassembled WGS sequence"/>
</dbReference>
<sequence>MALAVSPADAATDAREAAHWVLQKQGGHGAVRELVERLLRAKGVWQDHLDVA</sequence>
<reference evidence="1 2" key="1">
    <citation type="journal article" date="2013" name="Mar. Genomics">
        <title>Expression of sulfatases in Rhodopirellula baltica and the diversity of sulfatases in the genus Rhodopirellula.</title>
        <authorList>
            <person name="Wegner C.E."/>
            <person name="Richter-Heitmann T."/>
            <person name="Klindworth A."/>
            <person name="Klockow C."/>
            <person name="Richter M."/>
            <person name="Achstetter T."/>
            <person name="Glockner F.O."/>
            <person name="Harder J."/>
        </authorList>
    </citation>
    <scope>NUCLEOTIDE SEQUENCE [LARGE SCALE GENOMIC DNA]</scope>
    <source>
        <strain evidence="1 2">SM1</strain>
    </source>
</reference>
<accession>M5RQF8</accession>
<evidence type="ECO:0000313" key="1">
    <source>
        <dbReference type="EMBL" id="EMI16189.1"/>
    </source>
</evidence>
<dbReference type="EMBL" id="ANOG01000985">
    <property type="protein sequence ID" value="EMI16189.1"/>
    <property type="molecule type" value="Genomic_DNA"/>
</dbReference>